<accession>A0A940YIK8</accession>
<comment type="caution">
    <text evidence="1">The sequence shown here is derived from an EMBL/GenBank/DDBJ whole genome shotgun (WGS) entry which is preliminary data.</text>
</comment>
<dbReference type="EMBL" id="JAGQDE010000004">
    <property type="protein sequence ID" value="MBQ0958761.1"/>
    <property type="molecule type" value="Genomic_DNA"/>
</dbReference>
<dbReference type="AlphaFoldDB" id="A0A940YIK8"/>
<dbReference type="Pfam" id="PF13487">
    <property type="entry name" value="HD_5"/>
    <property type="match status" value="1"/>
</dbReference>
<keyword evidence="2" id="KW-1185">Reference proteome</keyword>
<evidence type="ECO:0000313" key="1">
    <source>
        <dbReference type="EMBL" id="MBQ0958761.1"/>
    </source>
</evidence>
<name>A0A940YIK8_9BURK</name>
<dbReference type="RefSeq" id="WP_210801270.1">
    <property type="nucleotide sequence ID" value="NZ_JAGQDE010000004.1"/>
</dbReference>
<gene>
    <name evidence="1" type="ORF">KAK06_07290</name>
</gene>
<evidence type="ECO:0000313" key="2">
    <source>
        <dbReference type="Proteomes" id="UP000678374"/>
    </source>
</evidence>
<dbReference type="SUPFAM" id="SSF109604">
    <property type="entry name" value="HD-domain/PDEase-like"/>
    <property type="match status" value="1"/>
</dbReference>
<sequence length="385" mass="41905">MSVIRQPLSEVLDLLVVGMALPFHVLDPHERRLLAEGHVVVSESQLEALVARGAWVDRAVADAVRAQRQKAQPAADAPRRAPTLFDRWEEMIWQLDGLLRQVLAGQPGQEAALLWLAERLIERVDRHVDVALFMVVRPPDPRFALYALQHAQHSAVVALLLSRHLGWDAPTARRLVAAAMTMNVSTLELQAQMAVQTDPPTTRQRELIRAHPLASEALLRKAGVTDEAWLQAVREHHERPDGGGYPAGLTQVCELAHALRTADVFTAKISARAIRQALPIQVAAKQLFQEEKGGPMATGIIKQLGLYPPGDLVQLKSGEIAVVTHRGPNATTPLVATITNTQGQPVAATLARNSADAAYAITGPVLDRKGLPRVPAERVYGLIPA</sequence>
<dbReference type="Proteomes" id="UP000678374">
    <property type="component" value="Unassembled WGS sequence"/>
</dbReference>
<dbReference type="Gene3D" id="1.10.3210.10">
    <property type="entry name" value="Hypothetical protein af1432"/>
    <property type="match status" value="1"/>
</dbReference>
<dbReference type="PANTHER" id="PTHR43155">
    <property type="entry name" value="CYCLIC DI-GMP PHOSPHODIESTERASE PA4108-RELATED"/>
    <property type="match status" value="1"/>
</dbReference>
<dbReference type="PANTHER" id="PTHR43155:SF2">
    <property type="entry name" value="CYCLIC DI-GMP PHOSPHODIESTERASE PA4108"/>
    <property type="match status" value="1"/>
</dbReference>
<reference evidence="1" key="1">
    <citation type="submission" date="2021-04" db="EMBL/GenBank/DDBJ databases">
        <title>The genome sequence of Ideonella sp. 4Y11.</title>
        <authorList>
            <person name="Liu Y."/>
        </authorList>
    </citation>
    <scope>NUCLEOTIDE SEQUENCE</scope>
    <source>
        <strain evidence="1">4Y11</strain>
    </source>
</reference>
<organism evidence="1 2">
    <name type="scientific">Ideonella aquatica</name>
    <dbReference type="NCBI Taxonomy" id="2824119"/>
    <lineage>
        <taxon>Bacteria</taxon>
        <taxon>Pseudomonadati</taxon>
        <taxon>Pseudomonadota</taxon>
        <taxon>Betaproteobacteria</taxon>
        <taxon>Burkholderiales</taxon>
        <taxon>Sphaerotilaceae</taxon>
        <taxon>Ideonella</taxon>
    </lineage>
</organism>
<protein>
    <submittedName>
        <fullName evidence="1">Phosphohydrolase</fullName>
    </submittedName>
</protein>
<proteinExistence type="predicted"/>